<keyword evidence="3 7" id="KW-0812">Transmembrane</keyword>
<dbReference type="Proteomes" id="UP001408356">
    <property type="component" value="Unassembled WGS sequence"/>
</dbReference>
<sequence>MFKRLVVLFFNLLFPPLAVFLLCGFGADFAMNCFLFILAVIPSHIHGMYISFIYFNRKNRVRKGRWPGKRRGLIYSEKVQNGGATSRQLEDIRMSEKQRTASKKGEQVRRDWRRSQNTIRTGLASTITPAPAAIVEVLGKWITETNDFSYDIPARSSIISWLNGIGDFSGVTTGTTTTTTTSPPTTPPTPTYTTVSEPSYSVVYPNGNGDIHGHIDVDYTHLAKCHNHGMDDIDPDMTYNTNEDICYGAGTVVDNDLEDRGYCNIVLLRTCSIVLGIADAKIGATYFSGY</sequence>
<reference evidence="8 9" key="1">
    <citation type="journal article" date="2024" name="J. Plant Pathol.">
        <title>Sequence and assembly of the genome of Seiridium unicorne, isolate CBS 538.82, causal agent of cypress canker disease.</title>
        <authorList>
            <person name="Scali E."/>
            <person name="Rocca G.D."/>
            <person name="Danti R."/>
            <person name="Garbelotto M."/>
            <person name="Barberini S."/>
            <person name="Baroncelli R."/>
            <person name="Emiliani G."/>
        </authorList>
    </citation>
    <scope>NUCLEOTIDE SEQUENCE [LARGE SCALE GENOMIC DNA]</scope>
    <source>
        <strain evidence="8 9">BM-138-508</strain>
    </source>
</reference>
<evidence type="ECO:0000313" key="8">
    <source>
        <dbReference type="EMBL" id="KAK9414684.1"/>
    </source>
</evidence>
<feature type="region of interest" description="Disordered" evidence="6">
    <location>
        <begin position="175"/>
        <end position="194"/>
    </location>
</feature>
<dbReference type="EMBL" id="JARVKF010000423">
    <property type="protein sequence ID" value="KAK9414684.1"/>
    <property type="molecule type" value="Genomic_DNA"/>
</dbReference>
<evidence type="ECO:0000256" key="2">
    <source>
        <dbReference type="ARBA" id="ARBA00009530"/>
    </source>
</evidence>
<evidence type="ECO:0000256" key="4">
    <source>
        <dbReference type="ARBA" id="ARBA00022989"/>
    </source>
</evidence>
<keyword evidence="5 7" id="KW-0472">Membrane</keyword>
<proteinExistence type="inferred from homology"/>
<feature type="transmembrane region" description="Helical" evidence="7">
    <location>
        <begin position="33"/>
        <end position="55"/>
    </location>
</feature>
<evidence type="ECO:0000256" key="3">
    <source>
        <dbReference type="ARBA" id="ARBA00022692"/>
    </source>
</evidence>
<evidence type="ECO:0000256" key="6">
    <source>
        <dbReference type="SAM" id="MobiDB-lite"/>
    </source>
</evidence>
<gene>
    <name evidence="8" type="ORF">SUNI508_10967</name>
</gene>
<keyword evidence="4 7" id="KW-1133">Transmembrane helix</keyword>
<evidence type="ECO:0000256" key="7">
    <source>
        <dbReference type="SAM" id="Phobius"/>
    </source>
</evidence>
<feature type="region of interest" description="Disordered" evidence="6">
    <location>
        <begin position="93"/>
        <end position="112"/>
    </location>
</feature>
<comment type="caution">
    <text evidence="8">The sequence shown here is derived from an EMBL/GenBank/DDBJ whole genome shotgun (WGS) entry which is preliminary data.</text>
</comment>
<comment type="subcellular location">
    <subcellularLocation>
        <location evidence="1">Membrane</location>
    </subcellularLocation>
</comment>
<comment type="similarity">
    <text evidence="2">Belongs to the UPF0057 (PMP3) family.</text>
</comment>
<dbReference type="Pfam" id="PF01679">
    <property type="entry name" value="Pmp3"/>
    <property type="match status" value="1"/>
</dbReference>
<keyword evidence="9" id="KW-1185">Reference proteome</keyword>
<name>A0ABR2UJK5_9PEZI</name>
<protein>
    <submittedName>
        <fullName evidence="8">Uncharacterized protein</fullName>
    </submittedName>
</protein>
<dbReference type="InterPro" id="IPR000612">
    <property type="entry name" value="PMP3"/>
</dbReference>
<accession>A0ABR2UJK5</accession>
<feature type="transmembrane region" description="Helical" evidence="7">
    <location>
        <begin position="7"/>
        <end position="27"/>
    </location>
</feature>
<organism evidence="8 9">
    <name type="scientific">Seiridium unicorne</name>
    <dbReference type="NCBI Taxonomy" id="138068"/>
    <lineage>
        <taxon>Eukaryota</taxon>
        <taxon>Fungi</taxon>
        <taxon>Dikarya</taxon>
        <taxon>Ascomycota</taxon>
        <taxon>Pezizomycotina</taxon>
        <taxon>Sordariomycetes</taxon>
        <taxon>Xylariomycetidae</taxon>
        <taxon>Amphisphaeriales</taxon>
        <taxon>Sporocadaceae</taxon>
        <taxon>Seiridium</taxon>
    </lineage>
</organism>
<evidence type="ECO:0000313" key="9">
    <source>
        <dbReference type="Proteomes" id="UP001408356"/>
    </source>
</evidence>
<evidence type="ECO:0000256" key="1">
    <source>
        <dbReference type="ARBA" id="ARBA00004370"/>
    </source>
</evidence>
<evidence type="ECO:0000256" key="5">
    <source>
        <dbReference type="ARBA" id="ARBA00023136"/>
    </source>
</evidence>